<accession>A0AAV4R1L7</accession>
<evidence type="ECO:0000313" key="1">
    <source>
        <dbReference type="EMBL" id="GIY15454.1"/>
    </source>
</evidence>
<evidence type="ECO:0000313" key="2">
    <source>
        <dbReference type="Proteomes" id="UP001054945"/>
    </source>
</evidence>
<dbReference type="AlphaFoldDB" id="A0AAV4R1L7"/>
<proteinExistence type="predicted"/>
<comment type="caution">
    <text evidence="1">The sequence shown here is derived from an EMBL/GenBank/DDBJ whole genome shotgun (WGS) entry which is preliminary data.</text>
</comment>
<keyword evidence="2" id="KW-1185">Reference proteome</keyword>
<reference evidence="1 2" key="1">
    <citation type="submission" date="2021-06" db="EMBL/GenBank/DDBJ databases">
        <title>Caerostris extrusa draft genome.</title>
        <authorList>
            <person name="Kono N."/>
            <person name="Arakawa K."/>
        </authorList>
    </citation>
    <scope>NUCLEOTIDE SEQUENCE [LARGE SCALE GENOMIC DNA]</scope>
</reference>
<sequence>MLEKLGPPLGTDLKQDILKCDELFRGRVQISREGANGTKYSECFLLAWGLDCLIAVSRWEIPSYIPSASQYFKLEKCSPKFRCGL</sequence>
<name>A0AAV4R1L7_CAEEX</name>
<protein>
    <submittedName>
        <fullName evidence="1">Uncharacterized protein</fullName>
    </submittedName>
</protein>
<gene>
    <name evidence="1" type="ORF">CEXT_619891</name>
</gene>
<dbReference type="EMBL" id="BPLR01007234">
    <property type="protein sequence ID" value="GIY15454.1"/>
    <property type="molecule type" value="Genomic_DNA"/>
</dbReference>
<dbReference type="Proteomes" id="UP001054945">
    <property type="component" value="Unassembled WGS sequence"/>
</dbReference>
<organism evidence="1 2">
    <name type="scientific">Caerostris extrusa</name>
    <name type="common">Bark spider</name>
    <name type="synonym">Caerostris bankana</name>
    <dbReference type="NCBI Taxonomy" id="172846"/>
    <lineage>
        <taxon>Eukaryota</taxon>
        <taxon>Metazoa</taxon>
        <taxon>Ecdysozoa</taxon>
        <taxon>Arthropoda</taxon>
        <taxon>Chelicerata</taxon>
        <taxon>Arachnida</taxon>
        <taxon>Araneae</taxon>
        <taxon>Araneomorphae</taxon>
        <taxon>Entelegynae</taxon>
        <taxon>Araneoidea</taxon>
        <taxon>Araneidae</taxon>
        <taxon>Caerostris</taxon>
    </lineage>
</organism>